<dbReference type="GO" id="GO:0006915">
    <property type="term" value="P:apoptotic process"/>
    <property type="evidence" value="ECO:0007669"/>
    <property type="project" value="UniProtKB-KW"/>
</dbReference>
<evidence type="ECO:0000256" key="4">
    <source>
        <dbReference type="ARBA" id="ARBA00022645"/>
    </source>
</evidence>
<comment type="similarity">
    <text evidence="3">Belongs to the peptidase S10 family.</text>
</comment>
<feature type="transmembrane region" description="Helical" evidence="19">
    <location>
        <begin position="559"/>
        <end position="579"/>
    </location>
</feature>
<dbReference type="Proteomes" id="UP000301737">
    <property type="component" value="Unassembled WGS sequence"/>
</dbReference>
<dbReference type="AlphaFoldDB" id="A0A4C2E466"/>
<reference evidence="21 22" key="1">
    <citation type="submission" date="2019-01" db="EMBL/GenBank/DDBJ databases">
        <title>Draft Genome Sequencing of Zygosaccharomyces mellis Ca-7.</title>
        <authorList>
            <person name="Shiwa Y."/>
            <person name="Kanesaki Y."/>
            <person name="Ishige T."/>
            <person name="Mura K."/>
            <person name="Hori T."/>
            <person name="Tamura T."/>
        </authorList>
    </citation>
    <scope>NUCLEOTIDE SEQUENCE [LARGE SCALE GENOMIC DNA]</scope>
    <source>
        <strain evidence="21 22">Ca-7</strain>
    </source>
</reference>
<evidence type="ECO:0000256" key="7">
    <source>
        <dbReference type="ARBA" id="ARBA00022703"/>
    </source>
</evidence>
<evidence type="ECO:0000256" key="14">
    <source>
        <dbReference type="ARBA" id="ARBA00038895"/>
    </source>
</evidence>
<evidence type="ECO:0000256" key="2">
    <source>
        <dbReference type="ARBA" id="ARBA00004393"/>
    </source>
</evidence>
<sequence length="654" mass="74623">MMRLWYFSTIFWVVCKALPSRKQYSVAPELLPGLSEVEDKSTIPEMYAGHMPLARLNSDDENEVDYFFWKFSRSDKVLNTLIIWLNGGPGCSSMDGALVENGPFRVDKNLKLVVNEGSWHSRADLLYVDQPVNTGFSVSNGNRKAFDDDLTLTTQHFMDFLESYFKVFPEDRSKDLIIAGESYSGQYVPFIAEAIQKRNAQANSASEKYNLRGILVGNGWMDPDTQSLAYLPFALSKGIIDQKNPHFRKLLEEQEMCQNRIISKSSDEHQPFQYEECESILQTILMATKNVSAETPSNEVCMNMYSYNLRDSFPACGSNWPEEVLHVPGFFDRPGILEALNLDSTKVPKWKECNLDVYFHLKNRKAVPSVRKLPALLDSGLKVILYNGEMDLLCNEKGVLDMIDKLQWGGQRGFSNAKKYGWNYRDYDTNTDHIAGNVLFDRNLTYISVHNASHMVPNDKSLYSRGVVDIYLNDFFLEKLESKDVLVTTSEKNMDDFGSSNKLGVLGTLDDDDKESDNVGMTDQKDDKNKTDQDKSGERPSKEEEEQDQRRRRQGTFKIFGITVLVVLVLGSFVLYIYIRKHTNKTRAILINPSHRQHDSQNKKVSWADDLEHGYDFETDQSQPGSAQSAPKKNGSYTRVPNTELDESFELENL</sequence>
<name>A0A4C2E466_9SACH</name>
<dbReference type="GO" id="GO:0006508">
    <property type="term" value="P:proteolysis"/>
    <property type="evidence" value="ECO:0007669"/>
    <property type="project" value="UniProtKB-KW"/>
</dbReference>
<comment type="caution">
    <text evidence="21">The sequence shown here is derived from an EMBL/GenBank/DDBJ whole genome shotgun (WGS) entry which is preliminary data.</text>
</comment>
<evidence type="ECO:0000256" key="19">
    <source>
        <dbReference type="SAM" id="Phobius"/>
    </source>
</evidence>
<dbReference type="OrthoDB" id="443318at2759"/>
<comment type="catalytic activity">
    <reaction evidence="1">
        <text>Preferential release of a C-terminal arginine or lysine residue.</text>
        <dbReference type="EC" id="3.4.16.6"/>
    </reaction>
</comment>
<evidence type="ECO:0000256" key="10">
    <source>
        <dbReference type="ARBA" id="ARBA00022989"/>
    </source>
</evidence>
<evidence type="ECO:0000256" key="12">
    <source>
        <dbReference type="ARBA" id="ARBA00023136"/>
    </source>
</evidence>
<keyword evidence="7" id="KW-0053">Apoptosis</keyword>
<dbReference type="PRINTS" id="PR00724">
    <property type="entry name" value="CRBOXYPTASEC"/>
</dbReference>
<evidence type="ECO:0000256" key="8">
    <source>
        <dbReference type="ARBA" id="ARBA00022729"/>
    </source>
</evidence>
<feature type="chain" id="PRO_5020257974" description="Pheromone-processing carboxypeptidase KEX1" evidence="20">
    <location>
        <begin position="18"/>
        <end position="654"/>
    </location>
</feature>
<evidence type="ECO:0000256" key="13">
    <source>
        <dbReference type="ARBA" id="ARBA00023180"/>
    </source>
</evidence>
<dbReference type="SUPFAM" id="SSF53474">
    <property type="entry name" value="alpha/beta-Hydrolases"/>
    <property type="match status" value="1"/>
</dbReference>
<dbReference type="InterPro" id="IPR029058">
    <property type="entry name" value="AB_hydrolase_fold"/>
</dbReference>
<keyword evidence="5 21" id="KW-0645">Protease</keyword>
<evidence type="ECO:0000256" key="20">
    <source>
        <dbReference type="SAM" id="SignalP"/>
    </source>
</evidence>
<keyword evidence="11" id="KW-0333">Golgi apparatus</keyword>
<evidence type="ECO:0000256" key="16">
    <source>
        <dbReference type="ARBA" id="ARBA00040628"/>
    </source>
</evidence>
<organism evidence="21 22">
    <name type="scientific">Zygosaccharomyces mellis</name>
    <dbReference type="NCBI Taxonomy" id="42258"/>
    <lineage>
        <taxon>Eukaryota</taxon>
        <taxon>Fungi</taxon>
        <taxon>Dikarya</taxon>
        <taxon>Ascomycota</taxon>
        <taxon>Saccharomycotina</taxon>
        <taxon>Saccharomycetes</taxon>
        <taxon>Saccharomycetales</taxon>
        <taxon>Saccharomycetaceae</taxon>
        <taxon>Zygosaccharomyces</taxon>
    </lineage>
</organism>
<accession>A0A4C2E466</accession>
<evidence type="ECO:0000256" key="9">
    <source>
        <dbReference type="ARBA" id="ARBA00022801"/>
    </source>
</evidence>
<dbReference type="GO" id="GO:0005802">
    <property type="term" value="C:trans-Golgi network"/>
    <property type="evidence" value="ECO:0007669"/>
    <property type="project" value="TreeGrafter"/>
</dbReference>
<comment type="subcellular location">
    <subcellularLocation>
        <location evidence="2">Golgi apparatus</location>
        <location evidence="2">trans-Golgi network membrane</location>
        <topology evidence="2">Single-pass type I membrane protein</topology>
    </subcellularLocation>
</comment>
<keyword evidence="9" id="KW-0378">Hydrolase</keyword>
<evidence type="ECO:0000256" key="5">
    <source>
        <dbReference type="ARBA" id="ARBA00022670"/>
    </source>
</evidence>
<feature type="region of interest" description="Disordered" evidence="18">
    <location>
        <begin position="614"/>
        <end position="654"/>
    </location>
</feature>
<feature type="compositionally biased region" description="Basic and acidic residues" evidence="18">
    <location>
        <begin position="523"/>
        <end position="542"/>
    </location>
</feature>
<keyword evidence="12 19" id="KW-0472">Membrane</keyword>
<dbReference type="EMBL" id="BIMX01000007">
    <property type="protein sequence ID" value="GCE98970.1"/>
    <property type="molecule type" value="Genomic_DNA"/>
</dbReference>
<feature type="signal peptide" evidence="20">
    <location>
        <begin position="1"/>
        <end position="17"/>
    </location>
</feature>
<dbReference type="GO" id="GO:0004185">
    <property type="term" value="F:serine-type carboxypeptidase activity"/>
    <property type="evidence" value="ECO:0007669"/>
    <property type="project" value="UniProtKB-EC"/>
</dbReference>
<evidence type="ECO:0000256" key="3">
    <source>
        <dbReference type="ARBA" id="ARBA00009431"/>
    </source>
</evidence>
<dbReference type="Gene3D" id="3.40.50.1820">
    <property type="entry name" value="alpha/beta hydrolase"/>
    <property type="match status" value="1"/>
</dbReference>
<protein>
    <recommendedName>
        <fullName evidence="16">Pheromone-processing carboxypeptidase KEX1</fullName>
        <ecNumber evidence="14">3.4.16.6</ecNumber>
    </recommendedName>
    <alternativeName>
        <fullName evidence="17">Carboxypeptidase D</fullName>
    </alternativeName>
    <alternativeName>
        <fullName evidence="15">Pheromone-processing carboxypeptidase kex1</fullName>
    </alternativeName>
</protein>
<dbReference type="PANTHER" id="PTHR11802:SF190">
    <property type="entry name" value="PHEROMONE-PROCESSING CARBOXYPEPTIDASE KEX1"/>
    <property type="match status" value="1"/>
</dbReference>
<dbReference type="PANTHER" id="PTHR11802">
    <property type="entry name" value="SERINE PROTEASE FAMILY S10 SERINE CARBOXYPEPTIDASE"/>
    <property type="match status" value="1"/>
</dbReference>
<gene>
    <name evidence="21" type="primary">KEX1</name>
    <name evidence="21" type="ORF">ZYGM_003565</name>
</gene>
<dbReference type="Pfam" id="PF00450">
    <property type="entry name" value="Peptidase_S10"/>
    <property type="match status" value="1"/>
</dbReference>
<dbReference type="EC" id="3.4.16.6" evidence="14"/>
<dbReference type="InterPro" id="IPR033124">
    <property type="entry name" value="Ser_caboxypep_his_AS"/>
</dbReference>
<proteinExistence type="inferred from homology"/>
<evidence type="ECO:0000256" key="11">
    <source>
        <dbReference type="ARBA" id="ARBA00023034"/>
    </source>
</evidence>
<evidence type="ECO:0000256" key="18">
    <source>
        <dbReference type="SAM" id="MobiDB-lite"/>
    </source>
</evidence>
<keyword evidence="13" id="KW-0325">Glycoprotein</keyword>
<evidence type="ECO:0000256" key="6">
    <source>
        <dbReference type="ARBA" id="ARBA00022692"/>
    </source>
</evidence>
<keyword evidence="6 19" id="KW-0812">Transmembrane</keyword>
<evidence type="ECO:0000256" key="17">
    <source>
        <dbReference type="ARBA" id="ARBA00042717"/>
    </source>
</evidence>
<dbReference type="PROSITE" id="PS00560">
    <property type="entry name" value="CARBOXYPEPT_SER_HIS"/>
    <property type="match status" value="1"/>
</dbReference>
<evidence type="ECO:0000313" key="22">
    <source>
        <dbReference type="Proteomes" id="UP000301737"/>
    </source>
</evidence>
<feature type="compositionally biased region" description="Polar residues" evidence="18">
    <location>
        <begin position="620"/>
        <end position="641"/>
    </location>
</feature>
<keyword evidence="22" id="KW-1185">Reference proteome</keyword>
<feature type="compositionally biased region" description="Acidic residues" evidence="18">
    <location>
        <begin position="644"/>
        <end position="654"/>
    </location>
</feature>
<evidence type="ECO:0000256" key="1">
    <source>
        <dbReference type="ARBA" id="ARBA00001003"/>
    </source>
</evidence>
<feature type="region of interest" description="Disordered" evidence="18">
    <location>
        <begin position="508"/>
        <end position="552"/>
    </location>
</feature>
<keyword evidence="10 19" id="KW-1133">Transmembrane helix</keyword>
<dbReference type="InterPro" id="IPR001563">
    <property type="entry name" value="Peptidase_S10"/>
</dbReference>
<evidence type="ECO:0000313" key="21">
    <source>
        <dbReference type="EMBL" id="GCE98970.1"/>
    </source>
</evidence>
<keyword evidence="8 20" id="KW-0732">Signal</keyword>
<keyword evidence="4" id="KW-0121">Carboxypeptidase</keyword>
<evidence type="ECO:0000256" key="15">
    <source>
        <dbReference type="ARBA" id="ARBA00040403"/>
    </source>
</evidence>